<keyword evidence="1" id="KW-1133">Transmembrane helix</keyword>
<sequence>MIIMFIWGKPNLFLLDGKLYIFLFIFLFLLKNVDHLQIKANSKKFQGCAATIVTPIFPIWNIKFIL</sequence>
<reference evidence="2" key="1">
    <citation type="journal article" date="2013" name="PLoS ONE">
        <title>Gene expression in gut symbiotic organ of stinkbug affected by extracellular bacterial symbiont.</title>
        <authorList>
            <person name="Futahashi R."/>
            <person name="Tanaka K."/>
            <person name="Tanahashi M."/>
            <person name="Nikoh N."/>
            <person name="Kikuchi Y."/>
            <person name="Lee B.L."/>
            <person name="Fukatsu T."/>
        </authorList>
    </citation>
    <scope>NUCLEOTIDE SEQUENCE</scope>
    <source>
        <tissue evidence="2">Midgut</tissue>
    </source>
</reference>
<protein>
    <submittedName>
        <fullName evidence="2">Unkown protein</fullName>
    </submittedName>
</protein>
<feature type="transmembrane region" description="Helical" evidence="1">
    <location>
        <begin position="12"/>
        <end position="30"/>
    </location>
</feature>
<keyword evidence="1" id="KW-0472">Membrane</keyword>
<evidence type="ECO:0000313" key="2">
    <source>
        <dbReference type="EMBL" id="BAN21268.1"/>
    </source>
</evidence>
<dbReference type="AlphaFoldDB" id="R4WDY5"/>
<keyword evidence="1" id="KW-0812">Transmembrane</keyword>
<proteinExistence type="evidence at transcript level"/>
<evidence type="ECO:0000256" key="1">
    <source>
        <dbReference type="SAM" id="Phobius"/>
    </source>
</evidence>
<name>R4WDY5_RIPPE</name>
<dbReference type="EMBL" id="AK418053">
    <property type="protein sequence ID" value="BAN21268.1"/>
    <property type="molecule type" value="mRNA"/>
</dbReference>
<organism evidence="2">
    <name type="scientific">Riptortus pedestris</name>
    <name type="common">Bean bug</name>
    <dbReference type="NCBI Taxonomy" id="329032"/>
    <lineage>
        <taxon>Eukaryota</taxon>
        <taxon>Metazoa</taxon>
        <taxon>Ecdysozoa</taxon>
        <taxon>Arthropoda</taxon>
        <taxon>Hexapoda</taxon>
        <taxon>Insecta</taxon>
        <taxon>Pterygota</taxon>
        <taxon>Neoptera</taxon>
        <taxon>Paraneoptera</taxon>
        <taxon>Hemiptera</taxon>
        <taxon>Heteroptera</taxon>
        <taxon>Panheteroptera</taxon>
        <taxon>Pentatomomorpha</taxon>
        <taxon>Coreoidea</taxon>
        <taxon>Alydidae</taxon>
        <taxon>Riptortus</taxon>
    </lineage>
</organism>
<accession>R4WDY5</accession>